<reference evidence="2" key="1">
    <citation type="submission" date="2021-03" db="EMBL/GenBank/DDBJ databases">
        <authorList>
            <person name="Tagirdzhanova G."/>
        </authorList>
    </citation>
    <scope>NUCLEOTIDE SEQUENCE</scope>
</reference>
<accession>A0A8H3FLG5</accession>
<keyword evidence="3" id="KW-1185">Reference proteome</keyword>
<dbReference type="EMBL" id="CAJPDS010000040">
    <property type="protein sequence ID" value="CAF9925965.1"/>
    <property type="molecule type" value="Genomic_DNA"/>
</dbReference>
<evidence type="ECO:0000256" key="1">
    <source>
        <dbReference type="SAM" id="MobiDB-lite"/>
    </source>
</evidence>
<name>A0A8H3FLG5_9LECA</name>
<dbReference type="OrthoDB" id="5428259at2759"/>
<feature type="region of interest" description="Disordered" evidence="1">
    <location>
        <begin position="76"/>
        <end position="259"/>
    </location>
</feature>
<protein>
    <submittedName>
        <fullName evidence="2">Uncharacterized protein</fullName>
    </submittedName>
</protein>
<gene>
    <name evidence="2" type="ORF">HETSPECPRED_006217</name>
</gene>
<organism evidence="2 3">
    <name type="scientific">Heterodermia speciosa</name>
    <dbReference type="NCBI Taxonomy" id="116794"/>
    <lineage>
        <taxon>Eukaryota</taxon>
        <taxon>Fungi</taxon>
        <taxon>Dikarya</taxon>
        <taxon>Ascomycota</taxon>
        <taxon>Pezizomycotina</taxon>
        <taxon>Lecanoromycetes</taxon>
        <taxon>OSLEUM clade</taxon>
        <taxon>Lecanoromycetidae</taxon>
        <taxon>Caliciales</taxon>
        <taxon>Physciaceae</taxon>
        <taxon>Heterodermia</taxon>
    </lineage>
</organism>
<comment type="caution">
    <text evidence="2">The sequence shown here is derived from an EMBL/GenBank/DDBJ whole genome shotgun (WGS) entry which is preliminary data.</text>
</comment>
<evidence type="ECO:0000313" key="2">
    <source>
        <dbReference type="EMBL" id="CAF9925965.1"/>
    </source>
</evidence>
<proteinExistence type="predicted"/>
<feature type="compositionally biased region" description="Basic residues" evidence="1">
    <location>
        <begin position="97"/>
        <end position="107"/>
    </location>
</feature>
<feature type="compositionally biased region" description="Polar residues" evidence="1">
    <location>
        <begin position="127"/>
        <end position="138"/>
    </location>
</feature>
<evidence type="ECO:0000313" key="3">
    <source>
        <dbReference type="Proteomes" id="UP000664521"/>
    </source>
</evidence>
<sequence length="641" mass="71643">MEAIPLLCKVCPKNPHFSDISHLLTHVDSKSHLKYYSNAKIRGRQDQSIRQQFDEYNQWYEENGIEKLLSQRILQKDSRNNHAKARAPKETGLRPMKPPRKPRKKRSVLPETPNEVGVKDAIDPRLSQLQQTQPNGQATEADLLSESPPPFDIASLHPQKVPGRSPWSSIGHERKTLPDLTNGPGDGAVKSYATEAVADRVESPRFGNTTYPDPSTLTGSFPFQRASTPTSTSNGPNTSTTSPSQCSQHSQQPSEMSSAHMIKLKGPQWPGMALFDSASPEAQKMRNQKKKHSTLEQMEYDSTLVQPIERIFFSEGTLKLERPITGNVESSPLMEPTPKPKRRRLKVNTGVLGDLSTNIPKRRAPRTLTRTMPDNVTHETDLAGSSEQRLAGKKPPWSGAKEGSEVLHNARGHQDPSEWLLNNGLPDFENRPSFSVYQDSVDMEHWRYAYPTQEQSTTIDHPSLKFALGQPTNSHHGLPDNESSILQQGKSVQPKAVQDAEMNSYDPSQGPWGHVLRDSRISDPGKENIQPLCNSDGTIHSQASRLGAERIAQRYFVVSGNEAPRFYDSLPPEMDFGGWAGHRSMRSSFNPLNPQFLRPQSQLEGIEPRFATPLSFDRKSNIDCTLTPRDQAAIKSPWSNM</sequence>
<dbReference type="Proteomes" id="UP000664521">
    <property type="component" value="Unassembled WGS sequence"/>
</dbReference>
<feature type="compositionally biased region" description="Polar residues" evidence="1">
    <location>
        <begin position="206"/>
        <end position="221"/>
    </location>
</feature>
<feature type="compositionally biased region" description="Low complexity" evidence="1">
    <location>
        <begin position="227"/>
        <end position="254"/>
    </location>
</feature>
<dbReference type="AlphaFoldDB" id="A0A8H3FLG5"/>
<feature type="region of interest" description="Disordered" evidence="1">
    <location>
        <begin position="373"/>
        <end position="415"/>
    </location>
</feature>